<evidence type="ECO:0000256" key="2">
    <source>
        <dbReference type="ARBA" id="ARBA00004141"/>
    </source>
</evidence>
<dbReference type="Gene3D" id="1.10.287.3510">
    <property type="match status" value="1"/>
</dbReference>
<sequence length="101" mass="11205">MTQIELYFLVSIILFCLGIMIVLIKKNGIMILMGIELMLNAANINFVAFAMKSPDAMEGIMFSIFLIVMAAAEAAVALAIILRVYRHYQTTDVDDITELNG</sequence>
<dbReference type="RefSeq" id="WP_169681453.1">
    <property type="nucleotide sequence ID" value="NZ_JABBNU010000006.1"/>
</dbReference>
<dbReference type="Pfam" id="PF00420">
    <property type="entry name" value="Oxidored_q2"/>
    <property type="match status" value="1"/>
</dbReference>
<evidence type="ECO:0000313" key="12">
    <source>
        <dbReference type="Proteomes" id="UP000559010"/>
    </source>
</evidence>
<evidence type="ECO:0000256" key="9">
    <source>
        <dbReference type="ARBA" id="ARBA00023136"/>
    </source>
</evidence>
<dbReference type="EC" id="7.1.1.-" evidence="10"/>
<accession>A0A848IXE8</accession>
<keyword evidence="6 10" id="KW-0874">Quinone</keyword>
<dbReference type="GO" id="GO:0048038">
    <property type="term" value="F:quinone binding"/>
    <property type="evidence" value="ECO:0007669"/>
    <property type="project" value="UniProtKB-KW"/>
</dbReference>
<keyword evidence="4 10" id="KW-0813">Transport</keyword>
<keyword evidence="8 10" id="KW-1133">Transmembrane helix</keyword>
<protein>
    <recommendedName>
        <fullName evidence="10">NADH-quinone oxidoreductase subunit K</fullName>
        <ecNumber evidence="10">7.1.1.-</ecNumber>
    </recommendedName>
    <alternativeName>
        <fullName evidence="10">NADH dehydrogenase I subunit K</fullName>
    </alternativeName>
    <alternativeName>
        <fullName evidence="10">NDH-1 subunit K</fullName>
    </alternativeName>
</protein>
<comment type="function">
    <text evidence="1">NDH-1 shuttles electrons from NADH, via FMN and iron-sulfur (Fe-S) centers, to quinones in the respiratory chain. The immediate electron acceptor for the enzyme in this species is believed to be ubiquinone. Couples the redox reaction to proton translocation (for every two electrons transferred, four hydrogen ions are translocated across the cytoplasmic membrane), and thus conserves the redox energy in a proton gradient.</text>
</comment>
<dbReference type="InterPro" id="IPR001133">
    <property type="entry name" value="NADH_UbQ_OxRdtase_chain4L/K"/>
</dbReference>
<comment type="function">
    <text evidence="10">NDH-1 shuttles electrons from NADH, via FMN and iron-sulfur (Fe-S) centers, to quinones in the respiratory chain. The immediate electron acceptor for the enzyme in this species is believed to be a menaquinone. Couples the redox reaction to proton translocation (for every two electrons transferred, four hydrogen ions are translocated across the cytoplasmic membrane), and thus conserves the redox energy in a proton gradient.</text>
</comment>
<evidence type="ECO:0000256" key="4">
    <source>
        <dbReference type="ARBA" id="ARBA00022448"/>
    </source>
</evidence>
<dbReference type="GO" id="GO:0042773">
    <property type="term" value="P:ATP synthesis coupled electron transport"/>
    <property type="evidence" value="ECO:0007669"/>
    <property type="project" value="InterPro"/>
</dbReference>
<evidence type="ECO:0000313" key="11">
    <source>
        <dbReference type="EMBL" id="NMM48977.1"/>
    </source>
</evidence>
<keyword evidence="12" id="KW-1185">Reference proteome</keyword>
<gene>
    <name evidence="10 11" type="primary">nuoK</name>
    <name evidence="11" type="ORF">HH304_11245</name>
</gene>
<evidence type="ECO:0000256" key="10">
    <source>
        <dbReference type="HAMAP-Rule" id="MF_01456"/>
    </source>
</evidence>
<proteinExistence type="inferred from homology"/>
<dbReference type="GO" id="GO:0005886">
    <property type="term" value="C:plasma membrane"/>
    <property type="evidence" value="ECO:0007669"/>
    <property type="project" value="UniProtKB-SubCell"/>
</dbReference>
<comment type="caution">
    <text evidence="11">The sequence shown here is derived from an EMBL/GenBank/DDBJ whole genome shotgun (WGS) entry which is preliminary data.</text>
</comment>
<name>A0A848IXE8_9BACT</name>
<feature type="transmembrane region" description="Helical" evidence="10">
    <location>
        <begin position="6"/>
        <end position="24"/>
    </location>
</feature>
<organism evidence="11 12">
    <name type="scientific">Marinigracilibium pacificum</name>
    <dbReference type="NCBI Taxonomy" id="2729599"/>
    <lineage>
        <taxon>Bacteria</taxon>
        <taxon>Pseudomonadati</taxon>
        <taxon>Bacteroidota</taxon>
        <taxon>Cytophagia</taxon>
        <taxon>Cytophagales</taxon>
        <taxon>Flammeovirgaceae</taxon>
        <taxon>Marinigracilibium</taxon>
    </lineage>
</organism>
<evidence type="ECO:0000256" key="8">
    <source>
        <dbReference type="ARBA" id="ARBA00022989"/>
    </source>
</evidence>
<dbReference type="Proteomes" id="UP000559010">
    <property type="component" value="Unassembled WGS sequence"/>
</dbReference>
<dbReference type="GO" id="GO:0050136">
    <property type="term" value="F:NADH dehydrogenase (quinone) (non-electrogenic) activity"/>
    <property type="evidence" value="ECO:0007669"/>
    <property type="project" value="UniProtKB-UniRule"/>
</dbReference>
<dbReference type="PANTHER" id="PTHR11434">
    <property type="entry name" value="NADH-UBIQUINONE OXIDOREDUCTASE SUBUNIT ND4L"/>
    <property type="match status" value="1"/>
</dbReference>
<keyword evidence="10" id="KW-0520">NAD</keyword>
<evidence type="ECO:0000256" key="5">
    <source>
        <dbReference type="ARBA" id="ARBA00022692"/>
    </source>
</evidence>
<dbReference type="InterPro" id="IPR039428">
    <property type="entry name" value="NUOK/Mnh_C1-like"/>
</dbReference>
<dbReference type="EMBL" id="JABBNU010000006">
    <property type="protein sequence ID" value="NMM48977.1"/>
    <property type="molecule type" value="Genomic_DNA"/>
</dbReference>
<evidence type="ECO:0000256" key="6">
    <source>
        <dbReference type="ARBA" id="ARBA00022719"/>
    </source>
</evidence>
<evidence type="ECO:0000256" key="1">
    <source>
        <dbReference type="ARBA" id="ARBA00002378"/>
    </source>
</evidence>
<keyword evidence="7 10" id="KW-1278">Translocase</keyword>
<keyword evidence="11" id="KW-0560">Oxidoreductase</keyword>
<feature type="transmembrane region" description="Helical" evidence="10">
    <location>
        <begin position="60"/>
        <end position="82"/>
    </location>
</feature>
<comment type="subcellular location">
    <subcellularLocation>
        <location evidence="10">Cell membrane</location>
        <topology evidence="10">Multi-pass membrane protein</topology>
    </subcellularLocation>
    <subcellularLocation>
        <location evidence="2">Membrane</location>
        <topology evidence="2">Multi-pass membrane protein</topology>
    </subcellularLocation>
</comment>
<dbReference type="PANTHER" id="PTHR11434:SF16">
    <property type="entry name" value="NADH-UBIQUINONE OXIDOREDUCTASE CHAIN 4L"/>
    <property type="match status" value="1"/>
</dbReference>
<evidence type="ECO:0000256" key="7">
    <source>
        <dbReference type="ARBA" id="ARBA00022967"/>
    </source>
</evidence>
<keyword evidence="5 10" id="KW-0812">Transmembrane</keyword>
<dbReference type="HAMAP" id="MF_01456">
    <property type="entry name" value="NDH1_NuoK"/>
    <property type="match status" value="1"/>
</dbReference>
<dbReference type="AlphaFoldDB" id="A0A848IXE8"/>
<reference evidence="11 12" key="1">
    <citation type="submission" date="2020-04" db="EMBL/GenBank/DDBJ databases">
        <title>Flammeovirgaceae bacterium KN852 isolated from deep sea.</title>
        <authorList>
            <person name="Zhang D.-C."/>
        </authorList>
    </citation>
    <scope>NUCLEOTIDE SEQUENCE [LARGE SCALE GENOMIC DNA]</scope>
    <source>
        <strain evidence="11 12">KN852</strain>
    </source>
</reference>
<comment type="subunit">
    <text evidence="10">NDH-1 is composed of 14 different subunits. Subunits NuoA, H, J, K, L, M, N constitute the membrane sector of the complex.</text>
</comment>
<comment type="similarity">
    <text evidence="3 10">Belongs to the complex I subunit 4L family.</text>
</comment>
<dbReference type="GO" id="GO:0030964">
    <property type="term" value="C:NADH dehydrogenase complex"/>
    <property type="evidence" value="ECO:0007669"/>
    <property type="project" value="TreeGrafter"/>
</dbReference>
<keyword evidence="9 10" id="KW-0472">Membrane</keyword>
<comment type="catalytic activity">
    <reaction evidence="10">
        <text>a quinone + NADH + 5 H(+)(in) = a quinol + NAD(+) + 4 H(+)(out)</text>
        <dbReference type="Rhea" id="RHEA:57888"/>
        <dbReference type="ChEBI" id="CHEBI:15378"/>
        <dbReference type="ChEBI" id="CHEBI:24646"/>
        <dbReference type="ChEBI" id="CHEBI:57540"/>
        <dbReference type="ChEBI" id="CHEBI:57945"/>
        <dbReference type="ChEBI" id="CHEBI:132124"/>
    </reaction>
</comment>
<feature type="transmembrane region" description="Helical" evidence="10">
    <location>
        <begin position="31"/>
        <end position="48"/>
    </location>
</feature>
<keyword evidence="10" id="KW-1003">Cell membrane</keyword>
<evidence type="ECO:0000256" key="3">
    <source>
        <dbReference type="ARBA" id="ARBA00010519"/>
    </source>
</evidence>
<dbReference type="NCBIfam" id="NF004320">
    <property type="entry name" value="PRK05715.1-2"/>
    <property type="match status" value="1"/>
</dbReference>
<dbReference type="FunFam" id="1.10.287.3510:FF:000001">
    <property type="entry name" value="NADH-quinone oxidoreductase subunit K"/>
    <property type="match status" value="1"/>
</dbReference>